<keyword evidence="3" id="KW-1185">Reference proteome</keyword>
<accession>A0ABQ4I0L1</accession>
<dbReference type="Proteomes" id="UP000647017">
    <property type="component" value="Unassembled WGS sequence"/>
</dbReference>
<sequence length="431" mass="42610">MGVGFLIGALSSDPASADIADLPTALTDVGEGPSVGQRASERVRPTAPVDDLIAGLVDGPQARQPDQARRSDQGRAPRRGSPGIGRPDDERGAEQTVARSGRPDRDRPATPVTARTARSPSADEPPADRAPIDSGEEGLGSGRRVPTVPTRPTVPVVGDRAPAPDRQADLPPLPALTQALPALPAVAQAPPPLPPLPAVTRAATGPAPLAGADAVIAQTGTLTQPVLTTVVGQTTTVARPVLSTVVTAVSSGVDVVVTPVVRVVDLVTPALPVLSGCPGTGSSTVVRPILRMPTTAPTPDVADGTGPGRSLAPDPPAAAPSPGKSAPTVSLVGVSPAAPLTGVAVSGWHRPSTGPAGAGSGSTPKQTGGPHRPANPKPGGDGVRGADSGPGPLRGLTLDGCGMPATASARPDIPAPRGHASRLPGVATRPG</sequence>
<feature type="compositionally biased region" description="Low complexity" evidence="1">
    <location>
        <begin position="143"/>
        <end position="157"/>
    </location>
</feature>
<evidence type="ECO:0000313" key="3">
    <source>
        <dbReference type="Proteomes" id="UP000647017"/>
    </source>
</evidence>
<reference evidence="2 3" key="1">
    <citation type="submission" date="2021-01" db="EMBL/GenBank/DDBJ databases">
        <title>Whole genome shotgun sequence of Verrucosispora andamanensis NBRC 109075.</title>
        <authorList>
            <person name="Komaki H."/>
            <person name="Tamura T."/>
        </authorList>
    </citation>
    <scope>NUCLEOTIDE SEQUENCE [LARGE SCALE GENOMIC DNA]</scope>
    <source>
        <strain evidence="2 3">NBRC 109075</strain>
    </source>
</reference>
<feature type="compositionally biased region" description="Basic and acidic residues" evidence="1">
    <location>
        <begin position="66"/>
        <end position="75"/>
    </location>
</feature>
<gene>
    <name evidence="2" type="ORF">Van01_46720</name>
</gene>
<protein>
    <submittedName>
        <fullName evidence="2">Uncharacterized protein</fullName>
    </submittedName>
</protein>
<dbReference type="EMBL" id="BOOZ01000033">
    <property type="protein sequence ID" value="GIJ11458.1"/>
    <property type="molecule type" value="Genomic_DNA"/>
</dbReference>
<comment type="caution">
    <text evidence="2">The sequence shown here is derived from an EMBL/GenBank/DDBJ whole genome shotgun (WGS) entry which is preliminary data.</text>
</comment>
<feature type="region of interest" description="Disordered" evidence="1">
    <location>
        <begin position="344"/>
        <end position="431"/>
    </location>
</feature>
<organism evidence="2 3">
    <name type="scientific">Micromonospora andamanensis</name>
    <dbReference type="NCBI Taxonomy" id="1287068"/>
    <lineage>
        <taxon>Bacteria</taxon>
        <taxon>Bacillati</taxon>
        <taxon>Actinomycetota</taxon>
        <taxon>Actinomycetes</taxon>
        <taxon>Micromonosporales</taxon>
        <taxon>Micromonosporaceae</taxon>
        <taxon>Micromonospora</taxon>
    </lineage>
</organism>
<feature type="region of interest" description="Disordered" evidence="1">
    <location>
        <begin position="28"/>
        <end position="170"/>
    </location>
</feature>
<feature type="region of interest" description="Disordered" evidence="1">
    <location>
        <begin position="293"/>
        <end position="330"/>
    </location>
</feature>
<dbReference type="RefSeq" id="WP_204011508.1">
    <property type="nucleotide sequence ID" value="NZ_BOOZ01000033.1"/>
</dbReference>
<proteinExistence type="predicted"/>
<name>A0ABQ4I0L1_9ACTN</name>
<evidence type="ECO:0000313" key="2">
    <source>
        <dbReference type="EMBL" id="GIJ11458.1"/>
    </source>
</evidence>
<evidence type="ECO:0000256" key="1">
    <source>
        <dbReference type="SAM" id="MobiDB-lite"/>
    </source>
</evidence>